<protein>
    <submittedName>
        <fullName evidence="1">Pilus assembly protein TadE</fullName>
    </submittedName>
</protein>
<evidence type="ECO:0000313" key="2">
    <source>
        <dbReference type="Proteomes" id="UP000253790"/>
    </source>
</evidence>
<name>A0A345NSX9_9MICO</name>
<organism evidence="1 2">
    <name type="scientific">Ornithinimicrobium avium</name>
    <dbReference type="NCBI Taxonomy" id="2283195"/>
    <lineage>
        <taxon>Bacteria</taxon>
        <taxon>Bacillati</taxon>
        <taxon>Actinomycetota</taxon>
        <taxon>Actinomycetes</taxon>
        <taxon>Micrococcales</taxon>
        <taxon>Ornithinimicrobiaceae</taxon>
        <taxon>Ornithinimicrobium</taxon>
    </lineage>
</organism>
<dbReference type="KEGG" id="orn:DV701_14360"/>
<dbReference type="AlphaFoldDB" id="A0A345NSX9"/>
<gene>
    <name evidence="1" type="ORF">DV701_14360</name>
</gene>
<evidence type="ECO:0000313" key="1">
    <source>
        <dbReference type="EMBL" id="AXH98137.1"/>
    </source>
</evidence>
<dbReference type="InterPro" id="IPR049790">
    <property type="entry name" value="Rv3655c/TadE"/>
</dbReference>
<keyword evidence="2" id="KW-1185">Reference proteome</keyword>
<dbReference type="Proteomes" id="UP000253790">
    <property type="component" value="Chromosome"/>
</dbReference>
<proteinExistence type="predicted"/>
<sequence>MATAELAVALPAVVLVLALCLTAMTLGVDLVRCEDAARAGARAASRGEAVTLVREVVASRAPAGSTVEVDAEAETVTVRVSAPGRVRLLPALPGARASAAALWEPGARP</sequence>
<dbReference type="EMBL" id="CP031229">
    <property type="protein sequence ID" value="AXH98137.1"/>
    <property type="molecule type" value="Genomic_DNA"/>
</dbReference>
<dbReference type="NCBIfam" id="NF041390">
    <property type="entry name" value="TadE_Rv3655c"/>
    <property type="match status" value="1"/>
</dbReference>
<reference evidence="1 2" key="1">
    <citation type="submission" date="2018-07" db="EMBL/GenBank/DDBJ databases">
        <title>Complete genome sequencing of Ornithinimicrobium sp. AMA3305.</title>
        <authorList>
            <person name="Bae J.-W."/>
        </authorList>
    </citation>
    <scope>NUCLEOTIDE SEQUENCE [LARGE SCALE GENOMIC DNA]</scope>
    <source>
        <strain evidence="1 2">AMA3305</strain>
    </source>
</reference>
<accession>A0A345NSX9</accession>